<evidence type="ECO:0000313" key="9">
    <source>
        <dbReference type="Proteomes" id="UP001165065"/>
    </source>
</evidence>
<dbReference type="EMBL" id="BRYA01001474">
    <property type="protein sequence ID" value="GMI44251.1"/>
    <property type="molecule type" value="Genomic_DNA"/>
</dbReference>
<dbReference type="InterPro" id="IPR007599">
    <property type="entry name" value="DER1"/>
</dbReference>
<feature type="transmembrane region" description="Helical" evidence="7">
    <location>
        <begin position="120"/>
        <end position="143"/>
    </location>
</feature>
<keyword evidence="6 7" id="KW-0472">Membrane</keyword>
<dbReference type="SUPFAM" id="SSF144091">
    <property type="entry name" value="Rhomboid-like"/>
    <property type="match status" value="1"/>
</dbReference>
<dbReference type="AlphaFoldDB" id="A0A9W7GDY5"/>
<accession>A0A9W7GDY5</accession>
<keyword evidence="5 7" id="KW-1133">Transmembrane helix</keyword>
<feature type="transmembrane region" description="Helical" evidence="7">
    <location>
        <begin position="78"/>
        <end position="100"/>
    </location>
</feature>
<dbReference type="PANTHER" id="PTHR11009">
    <property type="entry name" value="DER1-LIKE PROTEIN, DERLIN"/>
    <property type="match status" value="1"/>
</dbReference>
<evidence type="ECO:0000256" key="5">
    <source>
        <dbReference type="ARBA" id="ARBA00022989"/>
    </source>
</evidence>
<comment type="caution">
    <text evidence="7">Lacks conserved residue(s) required for the propagation of feature annotation.</text>
</comment>
<comment type="similarity">
    <text evidence="2 7">Belongs to the derlin family.</text>
</comment>
<keyword evidence="3 7" id="KW-0812">Transmembrane</keyword>
<evidence type="ECO:0000256" key="7">
    <source>
        <dbReference type="RuleBase" id="RU363059"/>
    </source>
</evidence>
<feature type="transmembrane region" description="Helical" evidence="7">
    <location>
        <begin position="155"/>
        <end position="173"/>
    </location>
</feature>
<evidence type="ECO:0000256" key="1">
    <source>
        <dbReference type="ARBA" id="ARBA00004477"/>
    </source>
</evidence>
<dbReference type="GO" id="GO:0006950">
    <property type="term" value="P:response to stress"/>
    <property type="evidence" value="ECO:0007669"/>
    <property type="project" value="UniProtKB-ARBA"/>
</dbReference>
<proteinExistence type="inferred from homology"/>
<dbReference type="InterPro" id="IPR035952">
    <property type="entry name" value="Rhomboid-like_sf"/>
</dbReference>
<reference evidence="9" key="1">
    <citation type="journal article" date="2023" name="Commun. Biol.">
        <title>Genome analysis of Parmales, the sister group of diatoms, reveals the evolutionary specialization of diatoms from phago-mixotrophs to photoautotrophs.</title>
        <authorList>
            <person name="Ban H."/>
            <person name="Sato S."/>
            <person name="Yoshikawa S."/>
            <person name="Yamada K."/>
            <person name="Nakamura Y."/>
            <person name="Ichinomiya M."/>
            <person name="Sato N."/>
            <person name="Blanc-Mathieu R."/>
            <person name="Endo H."/>
            <person name="Kuwata A."/>
            <person name="Ogata H."/>
        </authorList>
    </citation>
    <scope>NUCLEOTIDE SEQUENCE [LARGE SCALE GENOMIC DNA]</scope>
</reference>
<dbReference type="Pfam" id="PF04511">
    <property type="entry name" value="DER1"/>
    <property type="match status" value="1"/>
</dbReference>
<keyword evidence="4 7" id="KW-0256">Endoplasmic reticulum</keyword>
<comment type="function">
    <text evidence="7">May be involved in the degradation of misfolded endoplasmic reticulum (ER) luminal proteins.</text>
</comment>
<dbReference type="Proteomes" id="UP001165065">
    <property type="component" value="Unassembled WGS sequence"/>
</dbReference>
<sequence length="281" mass="32025">MYTEGVEYLPNLGTSLLKIRGGESGSDFDGSGSDEDFDDSDFGSDIDGMSDFDESLSSDSFTSRMLQHYKTTPPVTKAFLTTSFALTFYGYITGGGYPAFATLDYGGVFRGQVWRLLTGFLNYGPFGISYLLTTQFVWTYMSAIERLHHDQPTEFFVMMMTGMGSMLVAYFAFGFEPQLLAHNLSTFLVYIWSRIHEGMEVNLMELFNIKAEYLPWFFLLQTFLLEGQLPTLDLLGIVFGHIYYHWSREGVIKTPGWMMDLWEERGGKLKTAYEVIGQDFR</sequence>
<name>A0A9W7GDY5_9STRA</name>
<evidence type="ECO:0000256" key="2">
    <source>
        <dbReference type="ARBA" id="ARBA00008917"/>
    </source>
</evidence>
<keyword evidence="9" id="KW-1185">Reference proteome</keyword>
<evidence type="ECO:0000256" key="6">
    <source>
        <dbReference type="ARBA" id="ARBA00023136"/>
    </source>
</evidence>
<comment type="caution">
    <text evidence="8">The sequence shown here is derived from an EMBL/GenBank/DDBJ whole genome shotgun (WGS) entry which is preliminary data.</text>
</comment>
<evidence type="ECO:0000256" key="4">
    <source>
        <dbReference type="ARBA" id="ARBA00022824"/>
    </source>
</evidence>
<evidence type="ECO:0000256" key="3">
    <source>
        <dbReference type="ARBA" id="ARBA00022692"/>
    </source>
</evidence>
<comment type="subcellular location">
    <subcellularLocation>
        <location evidence="1 7">Endoplasmic reticulum membrane</location>
        <topology evidence="1 7">Multi-pass membrane protein</topology>
    </subcellularLocation>
</comment>
<organism evidence="8 9">
    <name type="scientific">Triparma columacea</name>
    <dbReference type="NCBI Taxonomy" id="722753"/>
    <lineage>
        <taxon>Eukaryota</taxon>
        <taxon>Sar</taxon>
        <taxon>Stramenopiles</taxon>
        <taxon>Ochrophyta</taxon>
        <taxon>Bolidophyceae</taxon>
        <taxon>Parmales</taxon>
        <taxon>Triparmaceae</taxon>
        <taxon>Triparma</taxon>
    </lineage>
</organism>
<gene>
    <name evidence="8" type="ORF">TrCOL_g12653</name>
</gene>
<dbReference type="OrthoDB" id="1716531at2759"/>
<evidence type="ECO:0000313" key="8">
    <source>
        <dbReference type="EMBL" id="GMI44251.1"/>
    </source>
</evidence>
<protein>
    <recommendedName>
        <fullName evidence="7">Derlin</fullName>
    </recommendedName>
</protein>
<dbReference type="GO" id="GO:0005789">
    <property type="term" value="C:endoplasmic reticulum membrane"/>
    <property type="evidence" value="ECO:0007669"/>
    <property type="project" value="UniProtKB-SubCell"/>
</dbReference>